<dbReference type="InterPro" id="IPR051332">
    <property type="entry name" value="Fosfomycin_Res_Enzymes"/>
</dbReference>
<name>A0ABU5RQZ9_9CYAN</name>
<dbReference type="InterPro" id="IPR004360">
    <property type="entry name" value="Glyas_Fos-R_dOase_dom"/>
</dbReference>
<dbReference type="Proteomes" id="UP001304461">
    <property type="component" value="Unassembled WGS sequence"/>
</dbReference>
<dbReference type="SUPFAM" id="SSF54593">
    <property type="entry name" value="Glyoxalase/Bleomycin resistance protein/Dihydroxybiphenyl dioxygenase"/>
    <property type="match status" value="1"/>
</dbReference>
<dbReference type="Gene3D" id="3.10.180.10">
    <property type="entry name" value="2,3-Dihydroxybiphenyl 1,2-Dioxygenase, domain 1"/>
    <property type="match status" value="1"/>
</dbReference>
<dbReference type="PANTHER" id="PTHR36113:SF3">
    <property type="entry name" value="SLL5075 PROTEIN"/>
    <property type="match status" value="1"/>
</dbReference>
<protein>
    <submittedName>
        <fullName evidence="2">VOC family protein</fullName>
    </submittedName>
</protein>
<feature type="domain" description="VOC" evidence="1">
    <location>
        <begin position="12"/>
        <end position="133"/>
    </location>
</feature>
<dbReference type="PANTHER" id="PTHR36113">
    <property type="entry name" value="LYASE, PUTATIVE-RELATED-RELATED"/>
    <property type="match status" value="1"/>
</dbReference>
<dbReference type="EMBL" id="JAYGHX010000001">
    <property type="protein sequence ID" value="MEA5390157.1"/>
    <property type="molecule type" value="Genomic_DNA"/>
</dbReference>
<dbReference type="Pfam" id="PF00903">
    <property type="entry name" value="Glyoxalase"/>
    <property type="match status" value="1"/>
</dbReference>
<dbReference type="RefSeq" id="WP_323304270.1">
    <property type="nucleotide sequence ID" value="NZ_JAYGHX010000001.1"/>
</dbReference>
<evidence type="ECO:0000259" key="1">
    <source>
        <dbReference type="PROSITE" id="PS51819"/>
    </source>
</evidence>
<organism evidence="2 3">
    <name type="scientific">Cyanobium gracile UHCC 0139</name>
    <dbReference type="NCBI Taxonomy" id="3110308"/>
    <lineage>
        <taxon>Bacteria</taxon>
        <taxon>Bacillati</taxon>
        <taxon>Cyanobacteriota</taxon>
        <taxon>Cyanophyceae</taxon>
        <taxon>Synechococcales</taxon>
        <taxon>Prochlorococcaceae</taxon>
        <taxon>Cyanobium</taxon>
    </lineage>
</organism>
<sequence>MSFSCLAMVDIGLTHVALPVTDLERSLAFYATYTGLRPVHRRDSGTGLRVAWIGDGTRPFVVVLIESGVVEAPLRPLGHLGVGCASPERLLELCAMARSEGVLIAEPRDDGPPVGLWAFLRDPDGHTLELSYGQEIGLATTPTPETP</sequence>
<comment type="caution">
    <text evidence="2">The sequence shown here is derived from an EMBL/GenBank/DDBJ whole genome shotgun (WGS) entry which is preliminary data.</text>
</comment>
<dbReference type="InterPro" id="IPR037523">
    <property type="entry name" value="VOC_core"/>
</dbReference>
<accession>A0ABU5RQZ9</accession>
<evidence type="ECO:0000313" key="2">
    <source>
        <dbReference type="EMBL" id="MEA5390157.1"/>
    </source>
</evidence>
<gene>
    <name evidence="2" type="ORF">VB738_02670</name>
</gene>
<proteinExistence type="predicted"/>
<dbReference type="CDD" id="cd06587">
    <property type="entry name" value="VOC"/>
    <property type="match status" value="1"/>
</dbReference>
<dbReference type="PROSITE" id="PS51819">
    <property type="entry name" value="VOC"/>
    <property type="match status" value="1"/>
</dbReference>
<keyword evidence="3" id="KW-1185">Reference proteome</keyword>
<dbReference type="InterPro" id="IPR029068">
    <property type="entry name" value="Glyas_Bleomycin-R_OHBP_Dase"/>
</dbReference>
<reference evidence="2 3" key="1">
    <citation type="submission" date="2023-12" db="EMBL/GenBank/DDBJ databases">
        <title>Baltic Sea Cyanobacteria.</title>
        <authorList>
            <person name="Delbaje E."/>
            <person name="Fewer D.P."/>
            <person name="Shishido T.K."/>
        </authorList>
    </citation>
    <scope>NUCLEOTIDE SEQUENCE [LARGE SCALE GENOMIC DNA]</scope>
    <source>
        <strain evidence="2 3">UHCC 0139</strain>
    </source>
</reference>
<evidence type="ECO:0000313" key="3">
    <source>
        <dbReference type="Proteomes" id="UP001304461"/>
    </source>
</evidence>